<feature type="domain" description="BEACH-type PH" evidence="5">
    <location>
        <begin position="163"/>
        <end position="261"/>
    </location>
</feature>
<feature type="domain" description="BEACH-type PH" evidence="5">
    <location>
        <begin position="326"/>
        <end position="434"/>
    </location>
</feature>
<dbReference type="eggNOG" id="KOG1786">
    <property type="taxonomic scope" value="Eukaryota"/>
</dbReference>
<dbReference type="InterPro" id="IPR050865">
    <property type="entry name" value="BEACH_Domain"/>
</dbReference>
<dbReference type="FunFam" id="1.10.1540.10:FF:000001">
    <property type="entry name" value="neurobeachin isoform X1"/>
    <property type="match status" value="1"/>
</dbReference>
<evidence type="ECO:0000256" key="3">
    <source>
        <dbReference type="PROSITE-ProRule" id="PRU00221"/>
    </source>
</evidence>
<keyword evidence="2" id="KW-0677">Repeat</keyword>
<dbReference type="SMART" id="SM00320">
    <property type="entry name" value="WD40"/>
    <property type="match status" value="4"/>
</dbReference>
<dbReference type="InterPro" id="IPR057496">
    <property type="entry name" value="FAN-like_PH"/>
</dbReference>
<dbReference type="PANTHER" id="PTHR13743:SF123">
    <property type="entry name" value="PROTEIN FAN"/>
    <property type="match status" value="1"/>
</dbReference>
<dbReference type="SMART" id="SM01026">
    <property type="entry name" value="Beach"/>
    <property type="match status" value="2"/>
</dbReference>
<dbReference type="SUPFAM" id="SSF50978">
    <property type="entry name" value="WD40 repeat-like"/>
    <property type="match status" value="1"/>
</dbReference>
<dbReference type="PROSITE" id="PS50082">
    <property type="entry name" value="WD_REPEATS_2"/>
    <property type="match status" value="2"/>
</dbReference>
<dbReference type="Gene3D" id="2.130.10.10">
    <property type="entry name" value="YVTN repeat-like/Quinoprotein amine dehydrogenase"/>
    <property type="match status" value="2"/>
</dbReference>
<reference evidence="6 7" key="1">
    <citation type="journal article" date="2011" name="Cell">
        <title>The monarch butterfly genome yields insights into long-distance migration.</title>
        <authorList>
            <person name="Zhan S."/>
            <person name="Merlin C."/>
            <person name="Boore J.L."/>
            <person name="Reppert S.M."/>
        </authorList>
    </citation>
    <scope>NUCLEOTIDE SEQUENCE [LARGE SCALE GENOMIC DNA]</scope>
    <source>
        <strain evidence="6">F-2</strain>
    </source>
</reference>
<dbReference type="InterPro" id="IPR015943">
    <property type="entry name" value="WD40/YVTN_repeat-like_dom_sf"/>
</dbReference>
<proteinExistence type="predicted"/>
<sequence length="996" mass="114848">MNKSRFSMLLLEPGEIYFEDYSCTMSDISNLSNTIQGRLKLCSKSLIFEPREWIYPLIKLYFKECIDINVKTDGGDEKSALNIRIKQYAEMLEENMLAPYKFKYECKEFRFNFDFVSAEECLSQMQQLHRASTLHAPEHNSMVATIQHSRYTRMTFDPIMMDDFTEKIIEEFQAEKISPLVRHQGKLALTSTTLYFQPFSNIESNAILKMKLSELNRIYKRRFLLRQVGLEIYGKEGTAVSHIYLVFQCEDDRDLAYKTLEESPNVHLEPVHVEEMTLQWQNGIVSNYDYLMYLNCLADRSTKDLTQYPVFPWVVADYTSEKLDLDNADTFRDLTKPMGALNPDRLEKLLERFHEMSDPKFLYGSHYSAPGLVLFYLNAILKMKLSELNRIYKRRFLLRQVGLEIYGKEGTAVSHIYLVFQCEDDRDLAYKTLEESPNVHLEPVHVEEMTLQWQNGIVSNYDYLMYLNCLADRSTKDLTQYPVFPWVVADYTSEKLDLDNADTFRDLTKPMGALNPDRLEKLLERFHEMSDPKFLYGSHYSAPGLVLFYLVRKYPQYMLCLQNGRFDHPDRMFNSVKDVYNNCLKNMSDFKELVAEFYDTSTKGDFLVNIHDIDFGERHDGNKVADVALPPWADTPEQFVHKLRQALECDYVSRYLHAWIDLIFGYKQRGEEAVKANNVFHHVCYEGSIDLDVIYDMNDRHALEVQIMEFGQIPKQLFTKPHVKRIPQQIIKPLNTKPTSHIECIKTIALHKEAVTCVMRERDRIISVGKDGTLKVYDVVQDKQIRSVILCGTPLSSCVMVDEHIVAAERVLLSGGWDAVVRAWRRAGAGLALRGLRAELDHDGRVTALAVRYRKHYLDILSGTSDGDVYLWDYSTKELINKITVHPSPVAGICLLSEERIVSASENGDLSVTDLKVLSSVYEKQVSSTLRAVCSEGDLLWAGGAGLLLQMDMLAVKQLGEYDAHQDLIRSIHYDAASKTLTTASDDKSIKVWIIT</sequence>
<feature type="repeat" description="WD" evidence="3">
    <location>
        <begin position="860"/>
        <end position="882"/>
    </location>
</feature>
<evidence type="ECO:0000259" key="4">
    <source>
        <dbReference type="PROSITE" id="PS50197"/>
    </source>
</evidence>
<gene>
    <name evidence="6" type="ORF">KGM_201278</name>
</gene>
<protein>
    <submittedName>
        <fullName evidence="6">FAN protein</fullName>
    </submittedName>
</protein>
<dbReference type="InterPro" id="IPR036372">
    <property type="entry name" value="BEACH_dom_sf"/>
</dbReference>
<dbReference type="InParanoid" id="A0A212FNL9"/>
<name>A0A212FNL9_DANPL</name>
<dbReference type="InterPro" id="IPR001680">
    <property type="entry name" value="WD40_rpt"/>
</dbReference>
<feature type="domain" description="BEACH" evidence="4">
    <location>
        <begin position="265"/>
        <end position="377"/>
    </location>
</feature>
<dbReference type="CDD" id="cd06071">
    <property type="entry name" value="Beach"/>
    <property type="match status" value="1"/>
</dbReference>
<keyword evidence="1 3" id="KW-0853">WD repeat</keyword>
<dbReference type="PROSITE" id="PS50197">
    <property type="entry name" value="BEACH"/>
    <property type="match status" value="2"/>
</dbReference>
<dbReference type="PANTHER" id="PTHR13743">
    <property type="entry name" value="BEIGE/BEACH-RELATED"/>
    <property type="match status" value="1"/>
</dbReference>
<dbReference type="AlphaFoldDB" id="A0A212FNL9"/>
<evidence type="ECO:0000313" key="7">
    <source>
        <dbReference type="Proteomes" id="UP000007151"/>
    </source>
</evidence>
<dbReference type="EMBL" id="AGBW02005153">
    <property type="protein sequence ID" value="OWR55341.1"/>
    <property type="molecule type" value="Genomic_DNA"/>
</dbReference>
<dbReference type="PROSITE" id="PS50294">
    <property type="entry name" value="WD_REPEATS_REGION"/>
    <property type="match status" value="1"/>
</dbReference>
<dbReference type="Proteomes" id="UP000007151">
    <property type="component" value="Unassembled WGS sequence"/>
</dbReference>
<feature type="domain" description="BEACH" evidence="4">
    <location>
        <begin position="438"/>
        <end position="725"/>
    </location>
</feature>
<dbReference type="Pfam" id="PF25400">
    <property type="entry name" value="PH_FAN"/>
    <property type="match status" value="1"/>
</dbReference>
<dbReference type="InterPro" id="IPR000409">
    <property type="entry name" value="BEACH_dom"/>
</dbReference>
<keyword evidence="7" id="KW-1185">Reference proteome</keyword>
<evidence type="ECO:0000256" key="2">
    <source>
        <dbReference type="ARBA" id="ARBA00022737"/>
    </source>
</evidence>
<evidence type="ECO:0000259" key="5">
    <source>
        <dbReference type="PROSITE" id="PS51783"/>
    </source>
</evidence>
<dbReference type="Pfam" id="PF00400">
    <property type="entry name" value="WD40"/>
    <property type="match status" value="3"/>
</dbReference>
<dbReference type="Gene3D" id="1.10.1540.10">
    <property type="entry name" value="BEACH domain"/>
    <property type="match status" value="2"/>
</dbReference>
<evidence type="ECO:0000313" key="6">
    <source>
        <dbReference type="EMBL" id="OWR55341.1"/>
    </source>
</evidence>
<comment type="caution">
    <text evidence="6">The sequence shown here is derived from an EMBL/GenBank/DDBJ whole genome shotgun (WGS) entry which is preliminary data.</text>
</comment>
<accession>A0A212FNL9</accession>
<dbReference type="SUPFAM" id="SSF50729">
    <property type="entry name" value="PH domain-like"/>
    <property type="match status" value="2"/>
</dbReference>
<dbReference type="Gene3D" id="2.30.29.30">
    <property type="entry name" value="Pleckstrin-homology domain (PH domain)/Phosphotyrosine-binding domain (PTB)"/>
    <property type="match status" value="1"/>
</dbReference>
<dbReference type="InterPro" id="IPR036322">
    <property type="entry name" value="WD40_repeat_dom_sf"/>
</dbReference>
<organism evidence="6 7">
    <name type="scientific">Danaus plexippus plexippus</name>
    <dbReference type="NCBI Taxonomy" id="278856"/>
    <lineage>
        <taxon>Eukaryota</taxon>
        <taxon>Metazoa</taxon>
        <taxon>Ecdysozoa</taxon>
        <taxon>Arthropoda</taxon>
        <taxon>Hexapoda</taxon>
        <taxon>Insecta</taxon>
        <taxon>Pterygota</taxon>
        <taxon>Neoptera</taxon>
        <taxon>Endopterygota</taxon>
        <taxon>Lepidoptera</taxon>
        <taxon>Glossata</taxon>
        <taxon>Ditrysia</taxon>
        <taxon>Papilionoidea</taxon>
        <taxon>Nymphalidae</taxon>
        <taxon>Danainae</taxon>
        <taxon>Danaini</taxon>
        <taxon>Danaina</taxon>
        <taxon>Danaus</taxon>
        <taxon>Danaus</taxon>
    </lineage>
</organism>
<evidence type="ECO:0000256" key="1">
    <source>
        <dbReference type="ARBA" id="ARBA00022574"/>
    </source>
</evidence>
<dbReference type="KEGG" id="dpl:KGM_201278"/>
<feature type="repeat" description="WD" evidence="3">
    <location>
        <begin position="962"/>
        <end position="996"/>
    </location>
</feature>
<dbReference type="STRING" id="278856.A0A212FNL9"/>
<dbReference type="InterPro" id="IPR011993">
    <property type="entry name" value="PH-like_dom_sf"/>
</dbReference>
<dbReference type="InterPro" id="IPR023362">
    <property type="entry name" value="PH-BEACH_dom"/>
</dbReference>
<dbReference type="PROSITE" id="PS51783">
    <property type="entry name" value="PH_BEACH"/>
    <property type="match status" value="2"/>
</dbReference>
<dbReference type="SUPFAM" id="SSF81837">
    <property type="entry name" value="BEACH domain"/>
    <property type="match status" value="2"/>
</dbReference>
<dbReference type="Pfam" id="PF02138">
    <property type="entry name" value="Beach"/>
    <property type="match status" value="2"/>
</dbReference>